<gene>
    <name evidence="7" type="ORF">NKR19_g8210</name>
</gene>
<feature type="chain" id="PRO_5041458019" description="AA1-like domain-containing protein" evidence="5">
    <location>
        <begin position="22"/>
        <end position="236"/>
    </location>
</feature>
<dbReference type="AlphaFoldDB" id="A0AA38R4Y9"/>
<dbReference type="InterPro" id="IPR032382">
    <property type="entry name" value="AltA1"/>
</dbReference>
<evidence type="ECO:0000256" key="5">
    <source>
        <dbReference type="SAM" id="SignalP"/>
    </source>
</evidence>
<dbReference type="EMBL" id="JANBVN010000160">
    <property type="protein sequence ID" value="KAJ9137383.1"/>
    <property type="molecule type" value="Genomic_DNA"/>
</dbReference>
<comment type="subcellular location">
    <subcellularLocation>
        <location evidence="1">Secreted</location>
    </subcellularLocation>
</comment>
<evidence type="ECO:0000313" key="7">
    <source>
        <dbReference type="EMBL" id="KAJ9137383.1"/>
    </source>
</evidence>
<evidence type="ECO:0000256" key="1">
    <source>
        <dbReference type="ARBA" id="ARBA00004613"/>
    </source>
</evidence>
<protein>
    <recommendedName>
        <fullName evidence="6">AA1-like domain-containing protein</fullName>
    </recommendedName>
</protein>
<accession>A0AA38R4Y9</accession>
<dbReference type="Proteomes" id="UP001174691">
    <property type="component" value="Unassembled WGS sequence"/>
</dbReference>
<keyword evidence="2" id="KW-0964">Secreted</keyword>
<dbReference type="GO" id="GO:0005576">
    <property type="term" value="C:extracellular region"/>
    <property type="evidence" value="ECO:0007669"/>
    <property type="project" value="UniProtKB-SubCell"/>
</dbReference>
<evidence type="ECO:0000259" key="6">
    <source>
        <dbReference type="Pfam" id="PF16541"/>
    </source>
</evidence>
<evidence type="ECO:0000256" key="2">
    <source>
        <dbReference type="ARBA" id="ARBA00022525"/>
    </source>
</evidence>
<feature type="signal peptide" evidence="5">
    <location>
        <begin position="1"/>
        <end position="21"/>
    </location>
</feature>
<organism evidence="7 8">
    <name type="scientific">Coniochaeta hoffmannii</name>
    <dbReference type="NCBI Taxonomy" id="91930"/>
    <lineage>
        <taxon>Eukaryota</taxon>
        <taxon>Fungi</taxon>
        <taxon>Dikarya</taxon>
        <taxon>Ascomycota</taxon>
        <taxon>Pezizomycotina</taxon>
        <taxon>Sordariomycetes</taxon>
        <taxon>Sordariomycetidae</taxon>
        <taxon>Coniochaetales</taxon>
        <taxon>Coniochaetaceae</taxon>
        <taxon>Coniochaeta</taxon>
    </lineage>
</organism>
<keyword evidence="3 5" id="KW-0732">Signal</keyword>
<dbReference type="Pfam" id="PF16541">
    <property type="entry name" value="AltA1"/>
    <property type="match status" value="1"/>
</dbReference>
<feature type="domain" description="AA1-like" evidence="6">
    <location>
        <begin position="68"/>
        <end position="205"/>
    </location>
</feature>
<keyword evidence="8" id="KW-1185">Reference proteome</keyword>
<sequence length="236" mass="25590">MTRLPSLLTALLLIFLPFSSPFPHSSSSHRPLLLHPRDNCTLPAPLSKTPNPCGCTRTSFSSWSWTLTDFYFHSSVIFSTPSHQIDGGWVSFTLAHPAVPDTKFGCDAASTQLHDWFYGDQEFNCTARAIVGGEGKGYGGGGGGDGEEEEGLAGKARFRFDRSSGRVDVVQSWVCAEDPVYPIFFKASGSGNVSLSCNETKYQNANWTSGQIYSTDIVECTKANLTIKPSEISAIS</sequence>
<reference evidence="7" key="1">
    <citation type="submission" date="2022-07" db="EMBL/GenBank/DDBJ databases">
        <title>Fungi with potential for degradation of polypropylene.</title>
        <authorList>
            <person name="Gostincar C."/>
        </authorList>
    </citation>
    <scope>NUCLEOTIDE SEQUENCE</scope>
    <source>
        <strain evidence="7">EXF-13287</strain>
    </source>
</reference>
<evidence type="ECO:0000256" key="4">
    <source>
        <dbReference type="ARBA" id="ARBA00023157"/>
    </source>
</evidence>
<evidence type="ECO:0000313" key="8">
    <source>
        <dbReference type="Proteomes" id="UP001174691"/>
    </source>
</evidence>
<evidence type="ECO:0000256" key="3">
    <source>
        <dbReference type="ARBA" id="ARBA00022729"/>
    </source>
</evidence>
<comment type="caution">
    <text evidence="7">The sequence shown here is derived from an EMBL/GenBank/DDBJ whole genome shotgun (WGS) entry which is preliminary data.</text>
</comment>
<keyword evidence="4" id="KW-1015">Disulfide bond</keyword>
<name>A0AA38R4Y9_9PEZI</name>
<proteinExistence type="predicted"/>